<sequence length="390" mass="41261">MNPIRWVVRHVRLALGVFVRRVSATSNWRARRHKPRYLGSVIPTGRGGASAAHGRFQQAFRRSMMLKRSAVLFSLSLLMVTAAVPARAADPYPSKPVRVIVPFGPGGSVDLLPRLIGAKLSQIWGQPFIVENRPGAAGNIGMDAAARADADGYTLVSAPVGNLAINPHLYPNLKFDVFKSFTPITLIGTVQNVVVVGPAVTASSLPDLLAQAKAKPGMLTFGSGGVGTQAHIGGELLASMAGVEMKHVAYKGVGDSVKDLLGGQISMIVAQVPAVTSFIQAGRLKPLAVASSKRIAALPNVPTVDEAAGLKGYEAVSWYALMGPAGMPREVVTKIQADVGKVLAMPEIREKLQAVGTEPMGSTPEQLAALMHKEHARYGEIIRKAGIRID</sequence>
<comment type="caution">
    <text evidence="1">The sequence shown here is derived from an EMBL/GenBank/DDBJ whole genome shotgun (WGS) entry which is preliminary data.</text>
</comment>
<keyword evidence="2" id="KW-1185">Reference proteome</keyword>
<evidence type="ECO:0000313" key="1">
    <source>
        <dbReference type="EMBL" id="TMS57404.1"/>
    </source>
</evidence>
<gene>
    <name evidence="1" type="ORF">MW7_012420</name>
</gene>
<evidence type="ECO:0000313" key="2">
    <source>
        <dbReference type="Proteomes" id="UP000004277"/>
    </source>
</evidence>
<protein>
    <submittedName>
        <fullName evidence="1">Tripartite tricarboxylate transporter substrate binding protein</fullName>
    </submittedName>
</protein>
<accession>A0ACD3SMH4</accession>
<dbReference type="Proteomes" id="UP000004277">
    <property type="component" value="Unassembled WGS sequence"/>
</dbReference>
<dbReference type="EMBL" id="AKCV02000023">
    <property type="protein sequence ID" value="TMS57404.1"/>
    <property type="molecule type" value="Genomic_DNA"/>
</dbReference>
<name>A0ACD3SMH4_9BURK</name>
<organism evidence="1 2">
    <name type="scientific">Imbroritus primus</name>
    <dbReference type="NCBI Taxonomy" id="3058603"/>
    <lineage>
        <taxon>Bacteria</taxon>
        <taxon>Pseudomonadati</taxon>
        <taxon>Pseudomonadota</taxon>
        <taxon>Betaproteobacteria</taxon>
        <taxon>Burkholderiales</taxon>
        <taxon>Burkholderiaceae</taxon>
        <taxon>Imbroritus</taxon>
    </lineage>
</organism>
<proteinExistence type="predicted"/>
<reference evidence="1" key="1">
    <citation type="submission" date="2019-05" db="EMBL/GenBank/DDBJ databases">
        <title>Revised genome assembly of Burkholderiaceae (previously Ralstonia) sp. PBA.</title>
        <authorList>
            <person name="Gan H.M."/>
        </authorList>
    </citation>
    <scope>NUCLEOTIDE SEQUENCE</scope>
    <source>
        <strain evidence="1">PBA</strain>
    </source>
</reference>